<protein>
    <submittedName>
        <fullName evidence="1">Uncharacterized protein</fullName>
    </submittedName>
</protein>
<dbReference type="Proteomes" id="UP000242381">
    <property type="component" value="Unassembled WGS sequence"/>
</dbReference>
<name>A0A1X0S0P2_RHIZD</name>
<reference evidence="1 2" key="1">
    <citation type="journal article" date="2016" name="Proc. Natl. Acad. Sci. U.S.A.">
        <title>Lipid metabolic changes in an early divergent fungus govern the establishment of a mutualistic symbiosis with endobacteria.</title>
        <authorList>
            <person name="Lastovetsky O.A."/>
            <person name="Gaspar M.L."/>
            <person name="Mondo S.J."/>
            <person name="LaButti K.M."/>
            <person name="Sandor L."/>
            <person name="Grigoriev I.V."/>
            <person name="Henry S.A."/>
            <person name="Pawlowska T.E."/>
        </authorList>
    </citation>
    <scope>NUCLEOTIDE SEQUENCE [LARGE SCALE GENOMIC DNA]</scope>
    <source>
        <strain evidence="1 2">ATCC 11559</strain>
    </source>
</reference>
<evidence type="ECO:0000313" key="1">
    <source>
        <dbReference type="EMBL" id="ORE17875.1"/>
    </source>
</evidence>
<organism evidence="1 2">
    <name type="scientific">Rhizopus microsporus</name>
    <dbReference type="NCBI Taxonomy" id="58291"/>
    <lineage>
        <taxon>Eukaryota</taxon>
        <taxon>Fungi</taxon>
        <taxon>Fungi incertae sedis</taxon>
        <taxon>Mucoromycota</taxon>
        <taxon>Mucoromycotina</taxon>
        <taxon>Mucoromycetes</taxon>
        <taxon>Mucorales</taxon>
        <taxon>Mucorineae</taxon>
        <taxon>Rhizopodaceae</taxon>
        <taxon>Rhizopus</taxon>
    </lineage>
</organism>
<dbReference type="AlphaFoldDB" id="A0A1X0S0P2"/>
<accession>A0A1X0S0P2</accession>
<evidence type="ECO:0000313" key="2">
    <source>
        <dbReference type="Proteomes" id="UP000242381"/>
    </source>
</evidence>
<gene>
    <name evidence="1" type="ORF">BCV71DRAFT_286365</name>
</gene>
<sequence length="50" mass="5900">MSSVNTAKFKAHSTRPTASTKAFLEGIDIRILKYHADWIQRSDTFERYYF</sequence>
<proteinExistence type="predicted"/>
<dbReference type="EMBL" id="KV921344">
    <property type="protein sequence ID" value="ORE17875.1"/>
    <property type="molecule type" value="Genomic_DNA"/>
</dbReference>